<name>A0ABP1QJK1_9HEXA</name>
<evidence type="ECO:0000259" key="2">
    <source>
        <dbReference type="Pfam" id="PF09038"/>
    </source>
</evidence>
<gene>
    <name evidence="3" type="ORF">ODALV1_LOCUS12060</name>
</gene>
<evidence type="ECO:0000313" key="4">
    <source>
        <dbReference type="Proteomes" id="UP001642540"/>
    </source>
</evidence>
<keyword evidence="4" id="KW-1185">Reference proteome</keyword>
<reference evidence="3 4" key="1">
    <citation type="submission" date="2024-08" db="EMBL/GenBank/DDBJ databases">
        <authorList>
            <person name="Cucini C."/>
            <person name="Frati F."/>
        </authorList>
    </citation>
    <scope>NUCLEOTIDE SEQUENCE [LARGE SCALE GENOMIC DNA]</scope>
</reference>
<evidence type="ECO:0000256" key="1">
    <source>
        <dbReference type="SAM" id="MobiDB-lite"/>
    </source>
</evidence>
<dbReference type="InterPro" id="IPR015125">
    <property type="entry name" value="53-BP1_Tudor"/>
</dbReference>
<protein>
    <recommendedName>
        <fullName evidence="2">Tumour suppressor p53-binding protein-1 Tudor domain-containing protein</fullName>
    </recommendedName>
</protein>
<dbReference type="Pfam" id="PF09038">
    <property type="entry name" value="53-BP1_Tudor"/>
    <property type="match status" value="1"/>
</dbReference>
<dbReference type="EMBL" id="CAXLJM020000036">
    <property type="protein sequence ID" value="CAL8105424.1"/>
    <property type="molecule type" value="Genomic_DNA"/>
</dbReference>
<dbReference type="Gene3D" id="2.30.30.140">
    <property type="match status" value="1"/>
</dbReference>
<proteinExistence type="predicted"/>
<sequence>MGRKRVIKRKSVDNDTEKLSLAQSGTAKRSRVGKTPKPICSSATVAPTPSSSSNPISASSATIVSVPQADKIPPAEQTAADDDSIIEEELEKGTTTWTNISPNALVFARWIDNKFYSGQITGQIVDEESKWMVDYDDEDPREVMEADILPIDIIGAGTDVLITKKRLSHLAQVIGHKVFVDPANGEETVKYAIKLKMAETPIWAMRSDLYIKSTLGERLREEYELSVKKKGENADAMKECTSP</sequence>
<evidence type="ECO:0000313" key="3">
    <source>
        <dbReference type="EMBL" id="CAL8105424.1"/>
    </source>
</evidence>
<feature type="compositionally biased region" description="Low complexity" evidence="1">
    <location>
        <begin position="41"/>
        <end position="59"/>
    </location>
</feature>
<dbReference type="SUPFAM" id="SSF63748">
    <property type="entry name" value="Tudor/PWWP/MBT"/>
    <property type="match status" value="1"/>
</dbReference>
<accession>A0ABP1QJK1</accession>
<feature type="domain" description="Tumour suppressor p53-binding protein-1 Tudor" evidence="2">
    <location>
        <begin position="106"/>
        <end position="225"/>
    </location>
</feature>
<comment type="caution">
    <text evidence="3">The sequence shown here is derived from an EMBL/GenBank/DDBJ whole genome shotgun (WGS) entry which is preliminary data.</text>
</comment>
<organism evidence="3 4">
    <name type="scientific">Orchesella dallaii</name>
    <dbReference type="NCBI Taxonomy" id="48710"/>
    <lineage>
        <taxon>Eukaryota</taxon>
        <taxon>Metazoa</taxon>
        <taxon>Ecdysozoa</taxon>
        <taxon>Arthropoda</taxon>
        <taxon>Hexapoda</taxon>
        <taxon>Collembola</taxon>
        <taxon>Entomobryomorpha</taxon>
        <taxon>Entomobryoidea</taxon>
        <taxon>Orchesellidae</taxon>
        <taxon>Orchesellinae</taxon>
        <taxon>Orchesella</taxon>
    </lineage>
</organism>
<feature type="region of interest" description="Disordered" evidence="1">
    <location>
        <begin position="1"/>
        <end position="59"/>
    </location>
</feature>
<dbReference type="Proteomes" id="UP001642540">
    <property type="component" value="Unassembled WGS sequence"/>
</dbReference>